<gene>
    <name evidence="4" type="ORF">AB0K40_30485</name>
</gene>
<dbReference type="RefSeq" id="WP_364456388.1">
    <property type="nucleotide sequence ID" value="NZ_JBFARM010000009.1"/>
</dbReference>
<dbReference type="PANTHER" id="PTHR24421:SF61">
    <property type="entry name" value="OXYGEN SENSOR HISTIDINE KINASE NREB"/>
    <property type="match status" value="1"/>
</dbReference>
<keyword evidence="5" id="KW-1185">Reference proteome</keyword>
<keyword evidence="2" id="KW-0418">Kinase</keyword>
<proteinExistence type="predicted"/>
<dbReference type="SUPFAM" id="SSF55874">
    <property type="entry name" value="ATPase domain of HSP90 chaperone/DNA topoisomerase II/histidine kinase"/>
    <property type="match status" value="1"/>
</dbReference>
<keyword evidence="1" id="KW-0808">Transferase</keyword>
<evidence type="ECO:0000256" key="2">
    <source>
        <dbReference type="ARBA" id="ARBA00022777"/>
    </source>
</evidence>
<evidence type="ECO:0000256" key="3">
    <source>
        <dbReference type="ARBA" id="ARBA00023012"/>
    </source>
</evidence>
<dbReference type="Gene3D" id="3.30.565.10">
    <property type="entry name" value="Histidine kinase-like ATPase, C-terminal domain"/>
    <property type="match status" value="1"/>
</dbReference>
<sequence>MTGRIANGSASGTACGLTGGLGRGSTGGLFGGSPGEPTGGSAGGFSGGLAAELRRCLAEWSRRTGIAVETWALPAGDVPPRAARAVPAALREALTLAGRETAAVSLVSVAVTSGDRGLRMTVSDNGAGLPVDESGPEVTAMRAAFAAAGGTISVHAVPGEGTTVTGVLPLRRPGGRRP</sequence>
<dbReference type="PANTHER" id="PTHR24421">
    <property type="entry name" value="NITRATE/NITRITE SENSOR PROTEIN NARX-RELATED"/>
    <property type="match status" value="1"/>
</dbReference>
<dbReference type="EMBL" id="JBFARM010000009">
    <property type="protein sequence ID" value="MEV4289855.1"/>
    <property type="molecule type" value="Genomic_DNA"/>
</dbReference>
<name>A0ABV3HCG5_9ACTN</name>
<evidence type="ECO:0008006" key="6">
    <source>
        <dbReference type="Google" id="ProtNLM"/>
    </source>
</evidence>
<keyword evidence="3" id="KW-0902">Two-component regulatory system</keyword>
<organism evidence="4 5">
    <name type="scientific">Nonomuraea bangladeshensis</name>
    <dbReference type="NCBI Taxonomy" id="404385"/>
    <lineage>
        <taxon>Bacteria</taxon>
        <taxon>Bacillati</taxon>
        <taxon>Actinomycetota</taxon>
        <taxon>Actinomycetes</taxon>
        <taxon>Streptosporangiales</taxon>
        <taxon>Streptosporangiaceae</taxon>
        <taxon>Nonomuraea</taxon>
    </lineage>
</organism>
<dbReference type="Proteomes" id="UP001552427">
    <property type="component" value="Unassembled WGS sequence"/>
</dbReference>
<evidence type="ECO:0000256" key="1">
    <source>
        <dbReference type="ARBA" id="ARBA00022679"/>
    </source>
</evidence>
<comment type="caution">
    <text evidence="4">The sequence shown here is derived from an EMBL/GenBank/DDBJ whole genome shotgun (WGS) entry which is preliminary data.</text>
</comment>
<protein>
    <recommendedName>
        <fullName evidence="6">Histidine kinase/HSP90-like ATPase domain-containing protein</fullName>
    </recommendedName>
</protein>
<accession>A0ABV3HCG5</accession>
<dbReference type="InterPro" id="IPR036890">
    <property type="entry name" value="HATPase_C_sf"/>
</dbReference>
<dbReference type="InterPro" id="IPR050482">
    <property type="entry name" value="Sensor_HK_TwoCompSys"/>
</dbReference>
<dbReference type="PROSITE" id="PS51257">
    <property type="entry name" value="PROKAR_LIPOPROTEIN"/>
    <property type="match status" value="1"/>
</dbReference>
<evidence type="ECO:0000313" key="4">
    <source>
        <dbReference type="EMBL" id="MEV4289855.1"/>
    </source>
</evidence>
<reference evidence="4 5" key="1">
    <citation type="submission" date="2024-06" db="EMBL/GenBank/DDBJ databases">
        <title>The Natural Products Discovery Center: Release of the First 8490 Sequenced Strains for Exploring Actinobacteria Biosynthetic Diversity.</title>
        <authorList>
            <person name="Kalkreuter E."/>
            <person name="Kautsar S.A."/>
            <person name="Yang D."/>
            <person name="Bader C.D."/>
            <person name="Teijaro C.N."/>
            <person name="Fluegel L."/>
            <person name="Davis C.M."/>
            <person name="Simpson J.R."/>
            <person name="Lauterbach L."/>
            <person name="Steele A.D."/>
            <person name="Gui C."/>
            <person name="Meng S."/>
            <person name="Li G."/>
            <person name="Viehrig K."/>
            <person name="Ye F."/>
            <person name="Su P."/>
            <person name="Kiefer A.F."/>
            <person name="Nichols A."/>
            <person name="Cepeda A.J."/>
            <person name="Yan W."/>
            <person name="Fan B."/>
            <person name="Jiang Y."/>
            <person name="Adhikari A."/>
            <person name="Zheng C.-J."/>
            <person name="Schuster L."/>
            <person name="Cowan T.M."/>
            <person name="Smanski M.J."/>
            <person name="Chevrette M.G."/>
            <person name="De Carvalho L.P.S."/>
            <person name="Shen B."/>
        </authorList>
    </citation>
    <scope>NUCLEOTIDE SEQUENCE [LARGE SCALE GENOMIC DNA]</scope>
    <source>
        <strain evidence="4 5">NPDC049574</strain>
    </source>
</reference>
<evidence type="ECO:0000313" key="5">
    <source>
        <dbReference type="Proteomes" id="UP001552427"/>
    </source>
</evidence>